<dbReference type="SUPFAM" id="SSF47413">
    <property type="entry name" value="lambda repressor-like DNA-binding domains"/>
    <property type="match status" value="1"/>
</dbReference>
<dbReference type="PROSITE" id="PS50943">
    <property type="entry name" value="HTH_CROC1"/>
    <property type="match status" value="1"/>
</dbReference>
<dbReference type="CDD" id="cd00093">
    <property type="entry name" value="HTH_XRE"/>
    <property type="match status" value="1"/>
</dbReference>
<dbReference type="Gene3D" id="1.10.260.40">
    <property type="entry name" value="lambda repressor-like DNA-binding domains"/>
    <property type="match status" value="1"/>
</dbReference>
<reference evidence="2 3" key="1">
    <citation type="submission" date="2018-09" db="EMBL/GenBank/DDBJ databases">
        <title>Paenibacillus aracenensis nov. sp. isolated from a cave in southern Spain.</title>
        <authorList>
            <person name="Jurado V."/>
            <person name="Gutierrez-Patricio S."/>
            <person name="Gonzalez-Pimentel J.L."/>
            <person name="Miller A.Z."/>
            <person name="Laiz L."/>
            <person name="Saiz-Jimenez C."/>
        </authorList>
    </citation>
    <scope>NUCLEOTIDE SEQUENCE [LARGE SCALE GENOMIC DNA]</scope>
    <source>
        <strain evidence="2 3">JCM 19203</strain>
    </source>
</reference>
<dbReference type="GO" id="GO:0003677">
    <property type="term" value="F:DNA binding"/>
    <property type="evidence" value="ECO:0007669"/>
    <property type="project" value="InterPro"/>
</dbReference>
<dbReference type="SMART" id="SM00530">
    <property type="entry name" value="HTH_XRE"/>
    <property type="match status" value="1"/>
</dbReference>
<feature type="domain" description="HTH cro/C1-type" evidence="1">
    <location>
        <begin position="8"/>
        <end position="62"/>
    </location>
</feature>
<protein>
    <submittedName>
        <fullName evidence="2">XRE family transcriptional regulator</fullName>
    </submittedName>
</protein>
<name>A0A3A6PNX3_9BACL</name>
<keyword evidence="3" id="KW-1185">Reference proteome</keyword>
<dbReference type="OrthoDB" id="1863321at2"/>
<dbReference type="Pfam" id="PF13560">
    <property type="entry name" value="HTH_31"/>
    <property type="match status" value="1"/>
</dbReference>
<evidence type="ECO:0000313" key="2">
    <source>
        <dbReference type="EMBL" id="RJX41088.1"/>
    </source>
</evidence>
<dbReference type="AlphaFoldDB" id="A0A3A6PNX3"/>
<comment type="caution">
    <text evidence="2">The sequence shown here is derived from an EMBL/GenBank/DDBJ whole genome shotgun (WGS) entry which is preliminary data.</text>
</comment>
<dbReference type="InterPro" id="IPR001387">
    <property type="entry name" value="Cro/C1-type_HTH"/>
</dbReference>
<evidence type="ECO:0000313" key="3">
    <source>
        <dbReference type="Proteomes" id="UP000267798"/>
    </source>
</evidence>
<dbReference type="Proteomes" id="UP000267798">
    <property type="component" value="Unassembled WGS sequence"/>
</dbReference>
<dbReference type="RefSeq" id="WP_120107247.1">
    <property type="nucleotide sequence ID" value="NZ_QXQB01000001.1"/>
</dbReference>
<gene>
    <name evidence="2" type="ORF">D3P09_03520</name>
</gene>
<proteinExistence type="predicted"/>
<dbReference type="InterPro" id="IPR010982">
    <property type="entry name" value="Lambda_DNA-bd_dom_sf"/>
</dbReference>
<evidence type="ECO:0000259" key="1">
    <source>
        <dbReference type="PROSITE" id="PS50943"/>
    </source>
</evidence>
<sequence length="124" mass="13775">MTRLQLRLVEARMRSGLTPVQVSEATGIELNTINGLEAGSCVPDPIIIHALADLYEVSADWLRGSMNNPKINLTEIEIKAAKAVNSNDLATFLEQPFERNGKPLNREAKKKLYVMAQILLDQDD</sequence>
<organism evidence="2 3">
    <name type="scientific">Paenibacillus pinisoli</name>
    <dbReference type="NCBI Taxonomy" id="1276110"/>
    <lineage>
        <taxon>Bacteria</taxon>
        <taxon>Bacillati</taxon>
        <taxon>Bacillota</taxon>
        <taxon>Bacilli</taxon>
        <taxon>Bacillales</taxon>
        <taxon>Paenibacillaceae</taxon>
        <taxon>Paenibacillus</taxon>
    </lineage>
</organism>
<dbReference type="EMBL" id="QXQB01000001">
    <property type="protein sequence ID" value="RJX41088.1"/>
    <property type="molecule type" value="Genomic_DNA"/>
</dbReference>
<accession>A0A3A6PNX3</accession>